<dbReference type="Gene3D" id="3.40.50.1170">
    <property type="entry name" value="L-asparaginase, N-terminal domain"/>
    <property type="match status" value="1"/>
</dbReference>
<feature type="binding site" evidence="2">
    <location>
        <position position="53"/>
    </location>
    <ligand>
        <name>substrate</name>
    </ligand>
</feature>
<dbReference type="PROSITE" id="PS51732">
    <property type="entry name" value="ASN_GLN_ASE_3"/>
    <property type="match status" value="1"/>
</dbReference>
<dbReference type="InterPro" id="IPR027474">
    <property type="entry name" value="L-asparaginase_N"/>
</dbReference>
<dbReference type="OrthoDB" id="9788068at2"/>
<feature type="binding site" evidence="2">
    <location>
        <begin position="82"/>
        <end position="83"/>
    </location>
    <ligand>
        <name>substrate</name>
    </ligand>
</feature>
<sequence>MTIRILVTGGTFDKEYDMIHGKLDFEQTHVPEMLQLGRCTVSVEIRTLMMVDSLEMTDTDRELILHTCRSVPEDRILLTHGTDTMSQTAAYLAAANLPKTIVITGAMIPYKFGSSDGFFNLGAALAFLQTLPHGVYVAMNGRYYNWDNVRKNKKTGFFEEITPVNAG</sequence>
<dbReference type="InterPro" id="IPR037152">
    <property type="entry name" value="L-asparaginase_N_sf"/>
</dbReference>
<evidence type="ECO:0000259" key="3">
    <source>
        <dbReference type="Pfam" id="PF00710"/>
    </source>
</evidence>
<dbReference type="RefSeq" id="WP_091397601.1">
    <property type="nucleotide sequence ID" value="NZ_FNQY01000010.1"/>
</dbReference>
<reference evidence="4 5" key="1">
    <citation type="submission" date="2016-10" db="EMBL/GenBank/DDBJ databases">
        <authorList>
            <person name="de Groot N.N."/>
        </authorList>
    </citation>
    <scope>NUCLEOTIDE SEQUENCE [LARGE SCALE GENOMIC DNA]</scope>
    <source>
        <strain evidence="4 5">Vu-144</strain>
    </source>
</reference>
<dbReference type="PANTHER" id="PTHR11707:SF28">
    <property type="entry name" value="60 KDA LYSOPHOSPHOLIPASE"/>
    <property type="match status" value="1"/>
</dbReference>
<gene>
    <name evidence="4" type="ORF">SAMN05192529_11086</name>
</gene>
<organism evidence="4 5">
    <name type="scientific">Arachidicoccus rhizosphaerae</name>
    <dbReference type="NCBI Taxonomy" id="551991"/>
    <lineage>
        <taxon>Bacteria</taxon>
        <taxon>Pseudomonadati</taxon>
        <taxon>Bacteroidota</taxon>
        <taxon>Chitinophagia</taxon>
        <taxon>Chitinophagales</taxon>
        <taxon>Chitinophagaceae</taxon>
        <taxon>Arachidicoccus</taxon>
    </lineage>
</organism>
<accession>A0A1H3Z8E6</accession>
<dbReference type="InterPro" id="IPR036152">
    <property type="entry name" value="Asp/glu_Ase-like_sf"/>
</dbReference>
<dbReference type="STRING" id="551991.SAMN05192529_11086"/>
<feature type="active site" description="O-isoaspartyl threonine intermediate" evidence="1">
    <location>
        <position position="11"/>
    </location>
</feature>
<feature type="domain" description="L-asparaginase N-terminal" evidence="3">
    <location>
        <begin position="3"/>
        <end position="156"/>
    </location>
</feature>
<dbReference type="EMBL" id="FNQY01000010">
    <property type="protein sequence ID" value="SEA19996.1"/>
    <property type="molecule type" value="Genomic_DNA"/>
</dbReference>
<keyword evidence="5" id="KW-1185">Reference proteome</keyword>
<dbReference type="Proteomes" id="UP000199041">
    <property type="component" value="Unassembled WGS sequence"/>
</dbReference>
<dbReference type="PIRSF" id="PIRSF500176">
    <property type="entry name" value="L_ASNase"/>
    <property type="match status" value="1"/>
</dbReference>
<protein>
    <submittedName>
        <fullName evidence="4">L-asparaginase</fullName>
    </submittedName>
</protein>
<evidence type="ECO:0000256" key="1">
    <source>
        <dbReference type="PIRSR" id="PIRSR001220-1"/>
    </source>
</evidence>
<dbReference type="PIRSF" id="PIRSF001220">
    <property type="entry name" value="L-ASNase_gatD"/>
    <property type="match status" value="1"/>
</dbReference>
<dbReference type="SUPFAM" id="SSF53774">
    <property type="entry name" value="Glutaminase/Asparaginase"/>
    <property type="match status" value="1"/>
</dbReference>
<dbReference type="PANTHER" id="PTHR11707">
    <property type="entry name" value="L-ASPARAGINASE"/>
    <property type="match status" value="1"/>
</dbReference>
<evidence type="ECO:0000313" key="4">
    <source>
        <dbReference type="EMBL" id="SEA19996.1"/>
    </source>
</evidence>
<dbReference type="Pfam" id="PF00710">
    <property type="entry name" value="Asparaginase"/>
    <property type="match status" value="1"/>
</dbReference>
<evidence type="ECO:0000256" key="2">
    <source>
        <dbReference type="PIRSR" id="PIRSR001220-2"/>
    </source>
</evidence>
<evidence type="ECO:0000313" key="5">
    <source>
        <dbReference type="Proteomes" id="UP000199041"/>
    </source>
</evidence>
<proteinExistence type="predicted"/>
<dbReference type="InterPro" id="IPR006034">
    <property type="entry name" value="Asparaginase/glutaminase-like"/>
</dbReference>
<dbReference type="PRINTS" id="PR00139">
    <property type="entry name" value="ASNGLNASE"/>
</dbReference>
<name>A0A1H3Z8E6_9BACT</name>
<dbReference type="GO" id="GO:0004067">
    <property type="term" value="F:asparaginase activity"/>
    <property type="evidence" value="ECO:0007669"/>
    <property type="project" value="UniProtKB-UniRule"/>
</dbReference>
<dbReference type="AlphaFoldDB" id="A0A1H3Z8E6"/>